<keyword evidence="2 4" id="KW-0378">Hydrolase</keyword>
<organism evidence="4 5">
    <name type="scientific">Thalassorhabdus alkalitolerans</name>
    <dbReference type="NCBI Taxonomy" id="2282697"/>
    <lineage>
        <taxon>Bacteria</taxon>
        <taxon>Bacillati</taxon>
        <taxon>Bacillota</taxon>
        <taxon>Bacilli</taxon>
        <taxon>Bacillales</taxon>
        <taxon>Bacillaceae</taxon>
        <taxon>Thalassorhabdus</taxon>
    </lineage>
</organism>
<keyword evidence="5" id="KW-1185">Reference proteome</keyword>
<dbReference type="RefSeq" id="WP_385942341.1">
    <property type="nucleotide sequence ID" value="NZ_JBHSOZ010000008.1"/>
</dbReference>
<dbReference type="SUPFAM" id="SSF55031">
    <property type="entry name" value="Bacterial exopeptidase dimerisation domain"/>
    <property type="match status" value="1"/>
</dbReference>
<comment type="similarity">
    <text evidence="1">Belongs to the peptidase M20 family.</text>
</comment>
<sequence>MKVYSRTSFPLPVEQLNAMVEWLSGFTENKGSGVTRLLYSEEWLEAQEALKRKMEEGGLDTYYDDTGNLFGRLEGTIDADSTVLTGSHIDSVVNGGKYDGAYGIIASFLAVEHLYRKYGRPSKTIEVVSLCEEEGSRFPLTFWGSGNITGVYKDKDITHIADKSGVSLKEAMNKAGFGRGIHRLPYRENIEAFIELHIEQGSVLEKSCNSLGVVTHIVGQRRYTVSIKGKSNHAGTTPMQDRHDAMTTAAELITYITAKVQKADPHLVATVGKLDATPNVPNVIAEEVSFTLDIRHYDEGMLEKVCAEIFQHFEVVSQEKKVNISFSQWTDVKPVEMDAFLQEKAIGVSTRQQLSFQKMLSGAGHDAQLFGTHCPTSLIFVPSVNGVSHSPEEYTKAEDLTQGVQMLTELLYEMAYDKGGEEK</sequence>
<evidence type="ECO:0000313" key="4">
    <source>
        <dbReference type="EMBL" id="MFC5713932.1"/>
    </source>
</evidence>
<dbReference type="NCBIfam" id="NF006768">
    <property type="entry name" value="PRK09290.1-1"/>
    <property type="match status" value="1"/>
</dbReference>
<protein>
    <submittedName>
        <fullName evidence="4">Allantoate deiminase</fullName>
        <ecNumber evidence="4">3.5.3.9</ecNumber>
    </submittedName>
</protein>
<dbReference type="EC" id="3.5.3.9" evidence="4"/>
<dbReference type="NCBIfam" id="NF006771">
    <property type="entry name" value="PRK09290.1-5"/>
    <property type="match status" value="1"/>
</dbReference>
<dbReference type="Pfam" id="PF07687">
    <property type="entry name" value="M20_dimer"/>
    <property type="match status" value="1"/>
</dbReference>
<feature type="domain" description="Peptidase M20 dimerisation" evidence="3">
    <location>
        <begin position="219"/>
        <end position="315"/>
    </location>
</feature>
<dbReference type="PIRSF" id="PIRSF001235">
    <property type="entry name" value="Amidase_carbamoylase"/>
    <property type="match status" value="1"/>
</dbReference>
<evidence type="ECO:0000256" key="1">
    <source>
        <dbReference type="ARBA" id="ARBA00006153"/>
    </source>
</evidence>
<dbReference type="CDD" id="cd03884">
    <property type="entry name" value="M20_bAS"/>
    <property type="match status" value="1"/>
</dbReference>
<dbReference type="PANTHER" id="PTHR32494">
    <property type="entry name" value="ALLANTOATE DEIMINASE-RELATED"/>
    <property type="match status" value="1"/>
</dbReference>
<proteinExistence type="inferred from homology"/>
<dbReference type="Proteomes" id="UP001596142">
    <property type="component" value="Unassembled WGS sequence"/>
</dbReference>
<evidence type="ECO:0000256" key="2">
    <source>
        <dbReference type="ARBA" id="ARBA00022801"/>
    </source>
</evidence>
<evidence type="ECO:0000313" key="5">
    <source>
        <dbReference type="Proteomes" id="UP001596142"/>
    </source>
</evidence>
<dbReference type="Gene3D" id="3.30.70.360">
    <property type="match status" value="1"/>
</dbReference>
<evidence type="ECO:0000259" key="3">
    <source>
        <dbReference type="Pfam" id="PF07687"/>
    </source>
</evidence>
<dbReference type="Pfam" id="PF01546">
    <property type="entry name" value="Peptidase_M20"/>
    <property type="match status" value="1"/>
</dbReference>
<dbReference type="SUPFAM" id="SSF53187">
    <property type="entry name" value="Zn-dependent exopeptidases"/>
    <property type="match status" value="1"/>
</dbReference>
<dbReference type="GO" id="GO:0047652">
    <property type="term" value="F:allantoate deiminase activity"/>
    <property type="evidence" value="ECO:0007669"/>
    <property type="project" value="UniProtKB-EC"/>
</dbReference>
<dbReference type="Gene3D" id="3.40.630.10">
    <property type="entry name" value="Zn peptidases"/>
    <property type="match status" value="1"/>
</dbReference>
<gene>
    <name evidence="4" type="primary">allC</name>
    <name evidence="4" type="ORF">ACFPU1_14270</name>
</gene>
<reference evidence="5" key="1">
    <citation type="journal article" date="2019" name="Int. J. Syst. Evol. Microbiol.">
        <title>The Global Catalogue of Microorganisms (GCM) 10K type strain sequencing project: providing services to taxonomists for standard genome sequencing and annotation.</title>
        <authorList>
            <consortium name="The Broad Institute Genomics Platform"/>
            <consortium name="The Broad Institute Genome Sequencing Center for Infectious Disease"/>
            <person name="Wu L."/>
            <person name="Ma J."/>
        </authorList>
    </citation>
    <scope>NUCLEOTIDE SEQUENCE [LARGE SCALE GENOMIC DNA]</scope>
    <source>
        <strain evidence="5">CECT 7184</strain>
    </source>
</reference>
<dbReference type="InterPro" id="IPR002933">
    <property type="entry name" value="Peptidase_M20"/>
</dbReference>
<dbReference type="PANTHER" id="PTHR32494:SF5">
    <property type="entry name" value="ALLANTOATE AMIDOHYDROLASE"/>
    <property type="match status" value="1"/>
</dbReference>
<dbReference type="InterPro" id="IPR011650">
    <property type="entry name" value="Peptidase_M20_dimer"/>
</dbReference>
<accession>A0ABW0YT47</accession>
<dbReference type="NCBIfam" id="TIGR01879">
    <property type="entry name" value="hydantase"/>
    <property type="match status" value="1"/>
</dbReference>
<dbReference type="InterPro" id="IPR036264">
    <property type="entry name" value="Bact_exopeptidase_dim_dom"/>
</dbReference>
<comment type="caution">
    <text evidence="4">The sequence shown here is derived from an EMBL/GenBank/DDBJ whole genome shotgun (WGS) entry which is preliminary data.</text>
</comment>
<dbReference type="InterPro" id="IPR010158">
    <property type="entry name" value="Amidase_Cbmase"/>
</dbReference>
<dbReference type="EMBL" id="JBHSOZ010000008">
    <property type="protein sequence ID" value="MFC5713932.1"/>
    <property type="molecule type" value="Genomic_DNA"/>
</dbReference>
<name>A0ABW0YT47_9BACI</name>